<gene>
    <name evidence="1" type="ORF">PtrM4_123660</name>
</gene>
<dbReference type="AlphaFoldDB" id="A0A5M9KPF2"/>
<proteinExistence type="predicted"/>
<sequence>MQLTPLVILLVAGACKAASCNAAVVSALGTCNLPNGDYFKNLSVCTFAEPTCTSGVPRDETLLTPTGNNGCKSNADCRHTWRCC</sequence>
<evidence type="ECO:0000313" key="1">
    <source>
        <dbReference type="EMBL" id="KAF7569951.1"/>
    </source>
</evidence>
<dbReference type="EMBL" id="NQIK02000006">
    <property type="protein sequence ID" value="KAF7569951.1"/>
    <property type="molecule type" value="Genomic_DNA"/>
</dbReference>
<evidence type="ECO:0000313" key="2">
    <source>
        <dbReference type="Proteomes" id="UP000245464"/>
    </source>
</evidence>
<comment type="caution">
    <text evidence="1">The sequence shown here is derived from an EMBL/GenBank/DDBJ whole genome shotgun (WGS) entry which is preliminary data.</text>
</comment>
<name>A0A5M9KPF2_9PLEO</name>
<dbReference type="RefSeq" id="XP_065961776.1">
    <property type="nucleotide sequence ID" value="XM_066108591.1"/>
</dbReference>
<protein>
    <submittedName>
        <fullName evidence="1">Uncharacterized protein</fullName>
    </submittedName>
</protein>
<accession>A0A5M9KPF2</accession>
<dbReference type="KEGG" id="ptrr:90957225"/>
<dbReference type="GeneID" id="90957225"/>
<organism evidence="1 2">
    <name type="scientific">Pyrenophora tritici-repentis</name>
    <dbReference type="NCBI Taxonomy" id="45151"/>
    <lineage>
        <taxon>Eukaryota</taxon>
        <taxon>Fungi</taxon>
        <taxon>Dikarya</taxon>
        <taxon>Ascomycota</taxon>
        <taxon>Pezizomycotina</taxon>
        <taxon>Dothideomycetes</taxon>
        <taxon>Pleosporomycetidae</taxon>
        <taxon>Pleosporales</taxon>
        <taxon>Pleosporineae</taxon>
        <taxon>Pleosporaceae</taxon>
        <taxon>Pyrenophora</taxon>
    </lineage>
</organism>
<dbReference type="Proteomes" id="UP000245464">
    <property type="component" value="Chromosome 6"/>
</dbReference>
<reference evidence="1" key="1">
    <citation type="journal article" date="2018" name="BMC Genomics">
        <title>Comparative genomics of the wheat fungal pathogen Pyrenophora tritici-repentis reveals chromosomal variations and genome plasticity.</title>
        <authorList>
            <person name="Moolhuijzen P."/>
            <person name="See P.T."/>
            <person name="Hane J.K."/>
            <person name="Shi G."/>
            <person name="Liu Z."/>
            <person name="Oliver R.P."/>
            <person name="Moffat C.S."/>
        </authorList>
    </citation>
    <scope>NUCLEOTIDE SEQUENCE [LARGE SCALE GENOMIC DNA]</scope>
    <source>
        <strain evidence="1">M4</strain>
    </source>
</reference>